<organism evidence="2">
    <name type="scientific">uncultured Thermomicrobiales bacterium</name>
    <dbReference type="NCBI Taxonomy" id="1645740"/>
    <lineage>
        <taxon>Bacteria</taxon>
        <taxon>Pseudomonadati</taxon>
        <taxon>Thermomicrobiota</taxon>
        <taxon>Thermomicrobia</taxon>
        <taxon>Thermomicrobiales</taxon>
        <taxon>environmental samples</taxon>
    </lineage>
</organism>
<evidence type="ECO:0000313" key="2">
    <source>
        <dbReference type="EMBL" id="CAA9570570.1"/>
    </source>
</evidence>
<proteinExistence type="predicted"/>
<feature type="compositionally biased region" description="Basic residues" evidence="1">
    <location>
        <begin position="14"/>
        <end position="23"/>
    </location>
</feature>
<dbReference type="EMBL" id="CADCWN010000150">
    <property type="protein sequence ID" value="CAA9570570.1"/>
    <property type="molecule type" value="Genomic_DNA"/>
</dbReference>
<feature type="region of interest" description="Disordered" evidence="1">
    <location>
        <begin position="1"/>
        <end position="31"/>
    </location>
</feature>
<gene>
    <name evidence="2" type="ORF">AVDCRST_MAG18-1932</name>
</gene>
<sequence>CPRSAACSPACGPRPRRHRKRSGAGRVGDGTIRRWPASITTAAARPT</sequence>
<evidence type="ECO:0000256" key="1">
    <source>
        <dbReference type="SAM" id="MobiDB-lite"/>
    </source>
</evidence>
<feature type="non-terminal residue" evidence="2">
    <location>
        <position position="47"/>
    </location>
</feature>
<accession>A0A6J4V6Q0</accession>
<reference evidence="2" key="1">
    <citation type="submission" date="2020-02" db="EMBL/GenBank/DDBJ databases">
        <authorList>
            <person name="Meier V. D."/>
        </authorList>
    </citation>
    <scope>NUCLEOTIDE SEQUENCE</scope>
    <source>
        <strain evidence="2">AVDCRST_MAG18</strain>
    </source>
</reference>
<name>A0A6J4V6Q0_9BACT</name>
<dbReference type="AlphaFoldDB" id="A0A6J4V6Q0"/>
<feature type="non-terminal residue" evidence="2">
    <location>
        <position position="1"/>
    </location>
</feature>
<protein>
    <submittedName>
        <fullName evidence="2">Uncharacterized protein</fullName>
    </submittedName>
</protein>